<dbReference type="OrthoDB" id="7170686at2"/>
<dbReference type="SUPFAM" id="SSF103088">
    <property type="entry name" value="OmpA-like"/>
    <property type="match status" value="1"/>
</dbReference>
<feature type="region of interest" description="Disordered" evidence="9">
    <location>
        <begin position="318"/>
        <end position="376"/>
    </location>
</feature>
<dbReference type="Pfam" id="PF00691">
    <property type="entry name" value="OmpA"/>
    <property type="match status" value="1"/>
</dbReference>
<dbReference type="PROSITE" id="PS51123">
    <property type="entry name" value="OMPA_2"/>
    <property type="match status" value="1"/>
</dbReference>
<evidence type="ECO:0000256" key="7">
    <source>
        <dbReference type="PROSITE-ProRule" id="PRU00473"/>
    </source>
</evidence>
<evidence type="ECO:0000313" key="12">
    <source>
        <dbReference type="EMBL" id="SDF14750.1"/>
    </source>
</evidence>
<feature type="compositionally biased region" description="Polar residues" evidence="9">
    <location>
        <begin position="91"/>
        <end position="102"/>
    </location>
</feature>
<feature type="domain" description="OmpA-like" evidence="11">
    <location>
        <begin position="188"/>
        <end position="307"/>
    </location>
</feature>
<proteinExistence type="inferred from homology"/>
<protein>
    <submittedName>
        <fullName evidence="12">Chemotaxis protein MotB</fullName>
    </submittedName>
</protein>
<dbReference type="InterPro" id="IPR050330">
    <property type="entry name" value="Bact_OuterMem_StrucFunc"/>
</dbReference>
<name>A0A8G2EV58_9PROT</name>
<dbReference type="InterPro" id="IPR025713">
    <property type="entry name" value="MotB-like_N_dom"/>
</dbReference>
<dbReference type="CDD" id="cd07185">
    <property type="entry name" value="OmpA_C-like"/>
    <property type="match status" value="1"/>
</dbReference>
<evidence type="ECO:0000256" key="8">
    <source>
        <dbReference type="SAM" id="Coils"/>
    </source>
</evidence>
<evidence type="ECO:0000256" key="3">
    <source>
        <dbReference type="ARBA" id="ARBA00022475"/>
    </source>
</evidence>
<feature type="compositionally biased region" description="Acidic residues" evidence="9">
    <location>
        <begin position="114"/>
        <end position="123"/>
    </location>
</feature>
<evidence type="ECO:0000256" key="5">
    <source>
        <dbReference type="ARBA" id="ARBA00022989"/>
    </source>
</evidence>
<evidence type="ECO:0000256" key="6">
    <source>
        <dbReference type="ARBA" id="ARBA00023136"/>
    </source>
</evidence>
<reference evidence="12 13" key="1">
    <citation type="submission" date="2016-10" db="EMBL/GenBank/DDBJ databases">
        <authorList>
            <person name="Varghese N."/>
            <person name="Submissions S."/>
        </authorList>
    </citation>
    <scope>NUCLEOTIDE SEQUENCE [LARGE SCALE GENOMIC DNA]</scope>
    <source>
        <strain evidence="12 13">DSM 18839</strain>
    </source>
</reference>
<evidence type="ECO:0000256" key="2">
    <source>
        <dbReference type="ARBA" id="ARBA00008914"/>
    </source>
</evidence>
<keyword evidence="13" id="KW-1185">Reference proteome</keyword>
<evidence type="ECO:0000256" key="10">
    <source>
        <dbReference type="SAM" id="Phobius"/>
    </source>
</evidence>
<dbReference type="GO" id="GO:0005886">
    <property type="term" value="C:plasma membrane"/>
    <property type="evidence" value="ECO:0007669"/>
    <property type="project" value="UniProtKB-SubCell"/>
</dbReference>
<keyword evidence="5 10" id="KW-1133">Transmembrane helix</keyword>
<keyword evidence="8" id="KW-0175">Coiled coil</keyword>
<dbReference type="AlphaFoldDB" id="A0A8G2EV58"/>
<evidence type="ECO:0000313" key="13">
    <source>
        <dbReference type="Proteomes" id="UP000198615"/>
    </source>
</evidence>
<comment type="subcellular location">
    <subcellularLocation>
        <location evidence="1">Cell membrane</location>
        <topology evidence="1">Single-pass membrane protein</topology>
    </subcellularLocation>
</comment>
<evidence type="ECO:0000259" key="11">
    <source>
        <dbReference type="PROSITE" id="PS51123"/>
    </source>
</evidence>
<sequence>MDNHATIVIKKVKKGGHGGHHGGAWKVAYADFVTAMMAFFLLLWLLNATTEEQKMGISNYFDPTAISRSTRSGSGGVLGGTSITVPGALKSASSPPMISTPQVARPQAERTESLDPDSDDPENIESRLGSREDEEGTVNQEVMEQMLREREQQQFEEAEAALKEAIEQTPELSEAGESLKIDAVPEGLRIQLIDQERIALFPNGSAAMYDQTRALLEKVAEVIKKMPNNIEISGHTDSSQFAPGSTYTNWELSSDRANASRRVLEENGIPISRIEKVAGRADREPLVADDPADPTNRRISIVLKNLTPEQAQELNLLDPSVAGNSPGVSLGGSPAGGADDSGAPPGTPPRTPPAASNDRGGPVLNDTGAPAPRVGG</sequence>
<gene>
    <name evidence="12" type="ORF">SAMN05660686_00452</name>
</gene>
<dbReference type="Proteomes" id="UP000198615">
    <property type="component" value="Unassembled WGS sequence"/>
</dbReference>
<evidence type="ECO:0000256" key="9">
    <source>
        <dbReference type="SAM" id="MobiDB-lite"/>
    </source>
</evidence>
<accession>A0A8G2EV58</accession>
<keyword evidence="4 10" id="KW-0812">Transmembrane</keyword>
<dbReference type="Gene3D" id="3.30.1330.60">
    <property type="entry name" value="OmpA-like domain"/>
    <property type="match status" value="1"/>
</dbReference>
<dbReference type="PANTHER" id="PTHR30329">
    <property type="entry name" value="STATOR ELEMENT OF FLAGELLAR MOTOR COMPLEX"/>
    <property type="match status" value="1"/>
</dbReference>
<evidence type="ECO:0000256" key="4">
    <source>
        <dbReference type="ARBA" id="ARBA00022692"/>
    </source>
</evidence>
<dbReference type="InterPro" id="IPR006665">
    <property type="entry name" value="OmpA-like"/>
</dbReference>
<dbReference type="Pfam" id="PF13677">
    <property type="entry name" value="MotB_plug"/>
    <property type="match status" value="1"/>
</dbReference>
<feature type="region of interest" description="Disordered" evidence="9">
    <location>
        <begin position="88"/>
        <end position="138"/>
    </location>
</feature>
<organism evidence="12 13">
    <name type="scientific">Thalassobaculum litoreum DSM 18839</name>
    <dbReference type="NCBI Taxonomy" id="1123362"/>
    <lineage>
        <taxon>Bacteria</taxon>
        <taxon>Pseudomonadati</taxon>
        <taxon>Pseudomonadota</taxon>
        <taxon>Alphaproteobacteria</taxon>
        <taxon>Rhodospirillales</taxon>
        <taxon>Thalassobaculaceae</taxon>
        <taxon>Thalassobaculum</taxon>
    </lineage>
</organism>
<keyword evidence="6 7" id="KW-0472">Membrane</keyword>
<dbReference type="InterPro" id="IPR036737">
    <property type="entry name" value="OmpA-like_sf"/>
</dbReference>
<keyword evidence="3" id="KW-1003">Cell membrane</keyword>
<dbReference type="RefSeq" id="WP_093147817.1">
    <property type="nucleotide sequence ID" value="NZ_FNBW01000001.1"/>
</dbReference>
<dbReference type="PANTHER" id="PTHR30329:SF21">
    <property type="entry name" value="LIPOPROTEIN YIAD-RELATED"/>
    <property type="match status" value="1"/>
</dbReference>
<feature type="transmembrane region" description="Helical" evidence="10">
    <location>
        <begin position="27"/>
        <end position="46"/>
    </location>
</feature>
<comment type="similarity">
    <text evidence="2">Belongs to the MotB family.</text>
</comment>
<evidence type="ECO:0000256" key="1">
    <source>
        <dbReference type="ARBA" id="ARBA00004162"/>
    </source>
</evidence>
<comment type="caution">
    <text evidence="12">The sequence shown here is derived from an EMBL/GenBank/DDBJ whole genome shotgun (WGS) entry which is preliminary data.</text>
</comment>
<feature type="coiled-coil region" evidence="8">
    <location>
        <begin position="148"/>
        <end position="175"/>
    </location>
</feature>
<dbReference type="EMBL" id="FNBW01000001">
    <property type="protein sequence ID" value="SDF14750.1"/>
    <property type="molecule type" value="Genomic_DNA"/>
</dbReference>